<protein>
    <submittedName>
        <fullName evidence="4">Zinc finger protein 862-like</fullName>
    </submittedName>
</protein>
<feature type="region of interest" description="Disordered" evidence="1">
    <location>
        <begin position="613"/>
        <end position="632"/>
    </location>
</feature>
<dbReference type="InterPro" id="IPR018247">
    <property type="entry name" value="EF_Hand_1_Ca_BS"/>
</dbReference>
<dbReference type="InterPro" id="IPR008906">
    <property type="entry name" value="HATC_C_dom"/>
</dbReference>
<dbReference type="PANTHER" id="PTHR46880">
    <property type="entry name" value="RAS-ASSOCIATING DOMAIN-CONTAINING PROTEIN"/>
    <property type="match status" value="1"/>
</dbReference>
<dbReference type="PANTHER" id="PTHR46880:SF9">
    <property type="entry name" value="ZINC FINGER PROTEIN 862"/>
    <property type="match status" value="1"/>
</dbReference>
<dbReference type="Pfam" id="PF05699">
    <property type="entry name" value="Dimer_Tnp_hAT"/>
    <property type="match status" value="1"/>
</dbReference>
<dbReference type="PROSITE" id="PS00018">
    <property type="entry name" value="EF_HAND_1"/>
    <property type="match status" value="1"/>
</dbReference>
<feature type="compositionally biased region" description="Polar residues" evidence="1">
    <location>
        <begin position="681"/>
        <end position="710"/>
    </location>
</feature>
<dbReference type="KEGG" id="lak:112042716"/>
<dbReference type="InterPro" id="IPR012337">
    <property type="entry name" value="RNaseH-like_sf"/>
</dbReference>
<feature type="compositionally biased region" description="Acidic residues" evidence="1">
    <location>
        <begin position="711"/>
        <end position="733"/>
    </location>
</feature>
<accession>A0A2R2MTB0</accession>
<dbReference type="GeneID" id="112042716"/>
<evidence type="ECO:0000256" key="1">
    <source>
        <dbReference type="SAM" id="MobiDB-lite"/>
    </source>
</evidence>
<evidence type="ECO:0000259" key="2">
    <source>
        <dbReference type="Pfam" id="PF05699"/>
    </source>
</evidence>
<reference evidence="4" key="1">
    <citation type="submission" date="2025-08" db="UniProtKB">
        <authorList>
            <consortium name="RefSeq"/>
        </authorList>
    </citation>
    <scope>IDENTIFICATION</scope>
    <source>
        <tissue evidence="4">Gonads</tissue>
    </source>
</reference>
<proteinExistence type="predicted"/>
<dbReference type="Proteomes" id="UP000085678">
    <property type="component" value="Unplaced"/>
</dbReference>
<evidence type="ECO:0000313" key="4">
    <source>
        <dbReference type="RefSeq" id="XP_023933505.1"/>
    </source>
</evidence>
<dbReference type="RefSeq" id="XP_023933505.1">
    <property type="nucleotide sequence ID" value="XM_024077737.1"/>
</dbReference>
<dbReference type="OrthoDB" id="10051404at2759"/>
<feature type="domain" description="HAT C-terminal dimerisation" evidence="2">
    <location>
        <begin position="522"/>
        <end position="574"/>
    </location>
</feature>
<dbReference type="GO" id="GO:0046983">
    <property type="term" value="F:protein dimerization activity"/>
    <property type="evidence" value="ECO:0007669"/>
    <property type="project" value="InterPro"/>
</dbReference>
<keyword evidence="3" id="KW-1185">Reference proteome</keyword>
<name>A0A2R2MTB0_LINAN</name>
<dbReference type="InParanoid" id="A0A2R2MTB0"/>
<sequence length="746" mass="83870">MIDGSSSFKLETIKIHERSKGHLISSEMYLNLIEKPAAAPALKAHLNMTKQVRDKMNIKFRNIHAVLKNRKSFRDYMWLCDLDEAKGLEPGETYRNQKAAKNFAQSICDTERKKRADLMKNCFFTIISDGSTDCSITEQEIVYVRYAKCGQVHVDFVGLGTPSCPDADGIFQCILKVLKTYISCDSDKVKTSLVGFGCDGASVMLGKYGGVASKFRNIQPSIVVVHCVSHRLELAYKDSIKKNETYEKAISLLMGVYYFYKNSPKMRQCLRKICNITGTACLIPARVGGTRWIGHLWRAVDVFLKMMCPIFEQMSDVVNQKSGKESKNKARGFLRWMTTSSVIGYLCLLKDVLKPLHILSNKLQATALIVPEVPIALECAKLTLEVFKDSNGPTLENYLRNTAQFNGVNLNYPASPESLTDMRYALVVNILKHIDDRLEDLNSDTIAATKISCFKLWPEYSKREELRVFGNQEVATLVQHFKNIIPEALQQNIEEEWISFRSAVYSRYKDDVHSLSWPLVWREYHFPAVQSVIDICLTLPSSSAEAERGFSVMKRTKTDGRACLQSTALNICMSVDMLTPSVRDFDPTPAVEHWLCKSVAPRRPLFMENKKGPQTKAYQSEPSIDVTTSESAIDVTTPSIHSEPSIDLTISESSIDVTTPSIHSEPSIDLTISESIDVTTPSFHSEPSIDVTISQSSTDVTTSSIHSEQAEMSDSDSDEGFDDCYSDSDEDNEMTEKDVEQFLRHN</sequence>
<evidence type="ECO:0000313" key="3">
    <source>
        <dbReference type="Proteomes" id="UP000085678"/>
    </source>
</evidence>
<dbReference type="AlphaFoldDB" id="A0A2R2MTB0"/>
<feature type="region of interest" description="Disordered" evidence="1">
    <location>
        <begin position="681"/>
        <end position="746"/>
    </location>
</feature>
<organism evidence="3 4">
    <name type="scientific">Lingula anatina</name>
    <name type="common">Brachiopod</name>
    <name type="synonym">Lingula unguis</name>
    <dbReference type="NCBI Taxonomy" id="7574"/>
    <lineage>
        <taxon>Eukaryota</taxon>
        <taxon>Metazoa</taxon>
        <taxon>Spiralia</taxon>
        <taxon>Lophotrochozoa</taxon>
        <taxon>Brachiopoda</taxon>
        <taxon>Linguliformea</taxon>
        <taxon>Lingulata</taxon>
        <taxon>Lingulida</taxon>
        <taxon>Linguloidea</taxon>
        <taxon>Lingulidae</taxon>
        <taxon>Lingula</taxon>
    </lineage>
</organism>
<gene>
    <name evidence="4" type="primary">LOC112042716</name>
</gene>
<dbReference type="SUPFAM" id="SSF53098">
    <property type="entry name" value="Ribonuclease H-like"/>
    <property type="match status" value="1"/>
</dbReference>
<feature type="compositionally biased region" description="Basic and acidic residues" evidence="1">
    <location>
        <begin position="734"/>
        <end position="746"/>
    </location>
</feature>
<feature type="compositionally biased region" description="Polar residues" evidence="1">
    <location>
        <begin position="616"/>
        <end position="632"/>
    </location>
</feature>